<dbReference type="AlphaFoldDB" id="A0A6G4XN42"/>
<name>A0A6G4XN42_9ACTN</name>
<accession>A0A6G4XN42</accession>
<evidence type="ECO:0000313" key="2">
    <source>
        <dbReference type="EMBL" id="NGO78230.1"/>
    </source>
</evidence>
<dbReference type="EMBL" id="JAAKZW010000093">
    <property type="protein sequence ID" value="NGO78230.1"/>
    <property type="molecule type" value="Genomic_DNA"/>
</dbReference>
<gene>
    <name evidence="2" type="ORF">G6045_21560</name>
</gene>
<dbReference type="Pfam" id="PF19720">
    <property type="entry name" value="DUF6214"/>
    <property type="match status" value="1"/>
</dbReference>
<feature type="compositionally biased region" description="Pro residues" evidence="1">
    <location>
        <begin position="76"/>
        <end position="91"/>
    </location>
</feature>
<evidence type="ECO:0000256" key="1">
    <source>
        <dbReference type="SAM" id="MobiDB-lite"/>
    </source>
</evidence>
<evidence type="ECO:0000313" key="3">
    <source>
        <dbReference type="Proteomes" id="UP000481109"/>
    </source>
</evidence>
<protein>
    <submittedName>
        <fullName evidence="2">Uncharacterized protein</fullName>
    </submittedName>
</protein>
<reference evidence="2 3" key="1">
    <citation type="submission" date="2020-02" db="EMBL/GenBank/DDBJ databases">
        <title>Whole-genome analyses of novel actinobacteria.</title>
        <authorList>
            <person name="Sahin N."/>
            <person name="Tokatli A."/>
        </authorList>
    </citation>
    <scope>NUCLEOTIDE SEQUENCE [LARGE SCALE GENOMIC DNA]</scope>
    <source>
        <strain evidence="2 3">YC504</strain>
    </source>
</reference>
<feature type="region of interest" description="Disordered" evidence="1">
    <location>
        <begin position="134"/>
        <end position="160"/>
    </location>
</feature>
<organism evidence="2 3">
    <name type="scientific">Streptomyces mesophilus</name>
    <dbReference type="NCBI Taxonomy" id="1775132"/>
    <lineage>
        <taxon>Bacteria</taxon>
        <taxon>Bacillati</taxon>
        <taxon>Actinomycetota</taxon>
        <taxon>Actinomycetes</taxon>
        <taxon>Kitasatosporales</taxon>
        <taxon>Streptomycetaceae</taxon>
        <taxon>Streptomyces</taxon>
    </lineage>
</organism>
<comment type="caution">
    <text evidence="2">The sequence shown here is derived from an EMBL/GenBank/DDBJ whole genome shotgun (WGS) entry which is preliminary data.</text>
</comment>
<dbReference type="Proteomes" id="UP000481109">
    <property type="component" value="Unassembled WGS sequence"/>
</dbReference>
<feature type="region of interest" description="Disordered" evidence="1">
    <location>
        <begin position="62"/>
        <end position="104"/>
    </location>
</feature>
<proteinExistence type="predicted"/>
<sequence>MGGSLPPWFNVRVTFGDGSHIELMAVAGESGIAIEDMRAQPPLPLAGFATLTQWLEGPLGAARNAVAERHGAAAPAPEPPAPEPSAPPASPQPHRRAQRPPLRGGDMIRFVADAYRAAQAAGHDPVLAVMHATGRSRRKSLRLIAGARDAGYLPPRHNRR</sequence>
<keyword evidence="3" id="KW-1185">Reference proteome</keyword>
<dbReference type="InterPro" id="IPR046186">
    <property type="entry name" value="DUF6214"/>
</dbReference>